<evidence type="ECO:0000256" key="4">
    <source>
        <dbReference type="ARBA" id="ARBA00022989"/>
    </source>
</evidence>
<feature type="signal peptide" evidence="7">
    <location>
        <begin position="1"/>
        <end position="22"/>
    </location>
</feature>
<dbReference type="OrthoDB" id="6110952at2759"/>
<dbReference type="PANTHER" id="PTHR24269">
    <property type="entry name" value="KREMEN PROTEIN"/>
    <property type="match status" value="1"/>
</dbReference>
<evidence type="ECO:0000256" key="5">
    <source>
        <dbReference type="ARBA" id="ARBA00023136"/>
    </source>
</evidence>
<dbReference type="InterPro" id="IPR002889">
    <property type="entry name" value="WSC_carb-bd"/>
</dbReference>
<reference evidence="9" key="1">
    <citation type="submission" date="2022-01" db="EMBL/GenBank/DDBJ databases">
        <authorList>
            <person name="Braso-Vives M."/>
        </authorList>
    </citation>
    <scope>NUCLEOTIDE SEQUENCE</scope>
</reference>
<evidence type="ECO:0000256" key="2">
    <source>
        <dbReference type="ARBA" id="ARBA00022692"/>
    </source>
</evidence>
<dbReference type="EMBL" id="OV696688">
    <property type="protein sequence ID" value="CAH1256963.1"/>
    <property type="molecule type" value="Genomic_DNA"/>
</dbReference>
<keyword evidence="2" id="KW-0812">Transmembrane</keyword>
<gene>
    <name evidence="9" type="primary">KREMEN1</name>
    <name evidence="9" type="ORF">BLAG_LOCUS15051</name>
</gene>
<evidence type="ECO:0000259" key="8">
    <source>
        <dbReference type="PROSITE" id="PS51212"/>
    </source>
</evidence>
<dbReference type="Pfam" id="PF01822">
    <property type="entry name" value="WSC"/>
    <property type="match status" value="1"/>
</dbReference>
<keyword evidence="10" id="KW-1185">Reference proteome</keyword>
<dbReference type="Proteomes" id="UP000838412">
    <property type="component" value="Chromosome 3"/>
</dbReference>
<feature type="chain" id="PRO_5035443255" evidence="7">
    <location>
        <begin position="23"/>
        <end position="328"/>
    </location>
</feature>
<evidence type="ECO:0000256" key="6">
    <source>
        <dbReference type="ARBA" id="ARBA00023180"/>
    </source>
</evidence>
<name>A0A8J9ZNY1_BRALA</name>
<keyword evidence="6" id="KW-0325">Glycoprotein</keyword>
<dbReference type="GO" id="GO:0005886">
    <property type="term" value="C:plasma membrane"/>
    <property type="evidence" value="ECO:0007669"/>
    <property type="project" value="TreeGrafter"/>
</dbReference>
<evidence type="ECO:0000256" key="1">
    <source>
        <dbReference type="ARBA" id="ARBA00004167"/>
    </source>
</evidence>
<dbReference type="InterPro" id="IPR051836">
    <property type="entry name" value="Kremen_rcpt"/>
</dbReference>
<evidence type="ECO:0000256" key="7">
    <source>
        <dbReference type="SAM" id="SignalP"/>
    </source>
</evidence>
<dbReference type="PANTHER" id="PTHR24269:SF16">
    <property type="entry name" value="PROTEIN SLG1"/>
    <property type="match status" value="1"/>
</dbReference>
<proteinExistence type="predicted"/>
<dbReference type="PROSITE" id="PS51212">
    <property type="entry name" value="WSC"/>
    <property type="match status" value="1"/>
</dbReference>
<feature type="domain" description="WSC" evidence="8">
    <location>
        <begin position="66"/>
        <end position="168"/>
    </location>
</feature>
<evidence type="ECO:0000256" key="3">
    <source>
        <dbReference type="ARBA" id="ARBA00022729"/>
    </source>
</evidence>
<keyword evidence="5" id="KW-0472">Membrane</keyword>
<protein>
    <submittedName>
        <fullName evidence="9">KREMEN1 protein</fullName>
    </submittedName>
</protein>
<keyword evidence="3 7" id="KW-0732">Signal</keyword>
<comment type="subcellular location">
    <subcellularLocation>
        <location evidence="1">Membrane</location>
        <topology evidence="1">Single-pass membrane protein</topology>
    </subcellularLocation>
</comment>
<organism evidence="9 10">
    <name type="scientific">Branchiostoma lanceolatum</name>
    <name type="common">Common lancelet</name>
    <name type="synonym">Amphioxus lanceolatum</name>
    <dbReference type="NCBI Taxonomy" id="7740"/>
    <lineage>
        <taxon>Eukaryota</taxon>
        <taxon>Metazoa</taxon>
        <taxon>Chordata</taxon>
        <taxon>Cephalochordata</taxon>
        <taxon>Leptocardii</taxon>
        <taxon>Amphioxiformes</taxon>
        <taxon>Branchiostomatidae</taxon>
        <taxon>Branchiostoma</taxon>
    </lineage>
</organism>
<sequence length="328" mass="36131">MALTTWLLTLVAVSSSMYQAAARISFEKTEFAKLQQEVQQLALDLPGTLAELGLSSVVQHVQELRTNEYLGCYRDGSRHSFPRKVMTSSGMTTERCVASCRAAGYTYAATEVSRSLWWRSSHDCHCGREADFKRLGEAVCDSECNSLCRGNGNQKCGGRYRMSVYKIEAVPGCEGGPRRVSRHWSVTGTATNLQYQGSPQDRPFAFSAPARCAPAIDRTTIPIQSTLVNMTADIEGFPSQYPDTTEEGMPNLVPDYKALLASFQAPGLRLTPGTNTVLELDQHFAIKSYPCSLEYNPNLNGRSGRAAMMQIIVVCENPCEVIVKFGCY</sequence>
<evidence type="ECO:0000313" key="9">
    <source>
        <dbReference type="EMBL" id="CAH1256963.1"/>
    </source>
</evidence>
<keyword evidence="4" id="KW-1133">Transmembrane helix</keyword>
<dbReference type="AlphaFoldDB" id="A0A8J9ZNY1"/>
<dbReference type="SMART" id="SM00321">
    <property type="entry name" value="WSC"/>
    <property type="match status" value="1"/>
</dbReference>
<accession>A0A8J9ZNY1</accession>
<evidence type="ECO:0000313" key="10">
    <source>
        <dbReference type="Proteomes" id="UP000838412"/>
    </source>
</evidence>